<dbReference type="RefSeq" id="WP_317976243.1">
    <property type="nucleotide sequence ID" value="NZ_BTFW01000002.1"/>
</dbReference>
<dbReference type="InterPro" id="IPR007688">
    <property type="entry name" value="Conjugal_tfr_TrbL/VirB6"/>
</dbReference>
<accession>A0ABQ6PCC1</accession>
<evidence type="ECO:0000313" key="8">
    <source>
        <dbReference type="EMBL" id="GMM62521.1"/>
    </source>
</evidence>
<feature type="compositionally biased region" description="Low complexity" evidence="6">
    <location>
        <begin position="347"/>
        <end position="357"/>
    </location>
</feature>
<keyword evidence="3 7" id="KW-0812">Transmembrane</keyword>
<dbReference type="Pfam" id="PF04610">
    <property type="entry name" value="TrbL"/>
    <property type="match status" value="1"/>
</dbReference>
<keyword evidence="4 7" id="KW-1133">Transmembrane helix</keyword>
<evidence type="ECO:0000256" key="5">
    <source>
        <dbReference type="ARBA" id="ARBA00023136"/>
    </source>
</evidence>
<keyword evidence="9" id="KW-1185">Reference proteome</keyword>
<feature type="region of interest" description="Disordered" evidence="6">
    <location>
        <begin position="336"/>
        <end position="357"/>
    </location>
</feature>
<evidence type="ECO:0000313" key="9">
    <source>
        <dbReference type="Proteomes" id="UP001187221"/>
    </source>
</evidence>
<name>A0ABQ6PCC1_9SPHN</name>
<gene>
    <name evidence="8" type="ORF">NUTIK01_32980</name>
</gene>
<protein>
    <recommendedName>
        <fullName evidence="10">Type IV secretion system protein VirB6</fullName>
    </recommendedName>
</protein>
<comment type="similarity">
    <text evidence="2">Belongs to the TrbL/VirB6 family.</text>
</comment>
<evidence type="ECO:0000256" key="3">
    <source>
        <dbReference type="ARBA" id="ARBA00022692"/>
    </source>
</evidence>
<evidence type="ECO:0008006" key="10">
    <source>
        <dbReference type="Google" id="ProtNLM"/>
    </source>
</evidence>
<feature type="transmembrane region" description="Helical" evidence="7">
    <location>
        <begin position="162"/>
        <end position="181"/>
    </location>
</feature>
<evidence type="ECO:0000256" key="7">
    <source>
        <dbReference type="SAM" id="Phobius"/>
    </source>
</evidence>
<organism evidence="8 9">
    <name type="scientific">Novosphingobium pituita</name>
    <dbReference type="NCBI Taxonomy" id="3056842"/>
    <lineage>
        <taxon>Bacteria</taxon>
        <taxon>Pseudomonadati</taxon>
        <taxon>Pseudomonadota</taxon>
        <taxon>Alphaproteobacteria</taxon>
        <taxon>Sphingomonadales</taxon>
        <taxon>Sphingomonadaceae</taxon>
        <taxon>Novosphingobium</taxon>
    </lineage>
</organism>
<evidence type="ECO:0000256" key="4">
    <source>
        <dbReference type="ARBA" id="ARBA00022989"/>
    </source>
</evidence>
<sequence>MATDSVNLMVLFTTMYSYVETAIDSAVSSFGSGLVSFVAAPLGVAATIYFLLLGFAVLRGAIQAPLRELVYQAGKVGFAIAAASAVGYSTFVVNIATNLPQQIISAGSGTAVTNPGTIFDTYVSDTGKLASRMEKQNAAIQAMPSQGITDFRTPLIQLRAALITYACIAVLYIFAFLSAAVGFCIIIFAKLAVSICVALAPLALACLLFNSSRWLFDGWLKQTANYILLMVVMAIMTKFITGLQEASMDGIIGAIGDGSNFIQTEGTFSELNTGMMIVATISCCAIYIVGTIFFFQSPSIASGVAGGASSGGHAFLQTGMNLAANRLMFRRLTGASGRGGGAGASGGTVSRSTGTSG</sequence>
<feature type="transmembrane region" description="Helical" evidence="7">
    <location>
        <begin position="34"/>
        <end position="58"/>
    </location>
</feature>
<feature type="transmembrane region" description="Helical" evidence="7">
    <location>
        <begin position="275"/>
        <end position="295"/>
    </location>
</feature>
<comment type="caution">
    <text evidence="8">The sequence shown here is derived from an EMBL/GenBank/DDBJ whole genome shotgun (WGS) entry which is preliminary data.</text>
</comment>
<reference evidence="8 9" key="1">
    <citation type="submission" date="2023-06" db="EMBL/GenBank/DDBJ databases">
        <title>Draft genome sequence of Novosphingobium sp. strain IK01.</title>
        <authorList>
            <person name="Hatamoto M."/>
            <person name="Ikarashi T."/>
            <person name="Yamaguchi T."/>
        </authorList>
    </citation>
    <scope>NUCLEOTIDE SEQUENCE [LARGE SCALE GENOMIC DNA]</scope>
    <source>
        <strain evidence="8 9">IK01</strain>
    </source>
</reference>
<proteinExistence type="inferred from homology"/>
<dbReference type="EMBL" id="BTFW01000002">
    <property type="protein sequence ID" value="GMM62521.1"/>
    <property type="molecule type" value="Genomic_DNA"/>
</dbReference>
<keyword evidence="5 7" id="KW-0472">Membrane</keyword>
<feature type="compositionally biased region" description="Gly residues" evidence="6">
    <location>
        <begin position="336"/>
        <end position="346"/>
    </location>
</feature>
<feature type="transmembrane region" description="Helical" evidence="7">
    <location>
        <begin position="223"/>
        <end position="240"/>
    </location>
</feature>
<evidence type="ECO:0000256" key="2">
    <source>
        <dbReference type="ARBA" id="ARBA00007802"/>
    </source>
</evidence>
<evidence type="ECO:0000256" key="6">
    <source>
        <dbReference type="SAM" id="MobiDB-lite"/>
    </source>
</evidence>
<evidence type="ECO:0000256" key="1">
    <source>
        <dbReference type="ARBA" id="ARBA00004141"/>
    </source>
</evidence>
<feature type="transmembrane region" description="Helical" evidence="7">
    <location>
        <begin position="187"/>
        <end position="211"/>
    </location>
</feature>
<dbReference type="Proteomes" id="UP001187221">
    <property type="component" value="Unassembled WGS sequence"/>
</dbReference>
<comment type="subcellular location">
    <subcellularLocation>
        <location evidence="1">Membrane</location>
        <topology evidence="1">Multi-pass membrane protein</topology>
    </subcellularLocation>
</comment>